<evidence type="ECO:0000313" key="1">
    <source>
        <dbReference type="EMBL" id="KAH7839195.1"/>
    </source>
</evidence>
<proteinExistence type="predicted"/>
<evidence type="ECO:0000313" key="2">
    <source>
        <dbReference type="Proteomes" id="UP000828048"/>
    </source>
</evidence>
<accession>A0ACB7XEK0</accession>
<reference evidence="1 2" key="1">
    <citation type="journal article" date="2021" name="Hortic Res">
        <title>High-quality reference genome and annotation aids understanding of berry development for evergreen blueberry (Vaccinium darrowii).</title>
        <authorList>
            <person name="Yu J."/>
            <person name="Hulse-Kemp A.M."/>
            <person name="Babiker E."/>
            <person name="Staton M."/>
        </authorList>
    </citation>
    <scope>NUCLEOTIDE SEQUENCE [LARGE SCALE GENOMIC DNA]</scope>
    <source>
        <strain evidence="2">cv. NJ 8807/NJ 8810</strain>
        <tissue evidence="1">Young leaf</tissue>
    </source>
</reference>
<keyword evidence="2" id="KW-1185">Reference proteome</keyword>
<dbReference type="EMBL" id="CM037160">
    <property type="protein sequence ID" value="KAH7839195.1"/>
    <property type="molecule type" value="Genomic_DNA"/>
</dbReference>
<protein>
    <submittedName>
        <fullName evidence="1">Uncharacterized protein</fullName>
    </submittedName>
</protein>
<gene>
    <name evidence="1" type="ORF">Vadar_000962</name>
</gene>
<organism evidence="1 2">
    <name type="scientific">Vaccinium darrowii</name>
    <dbReference type="NCBI Taxonomy" id="229202"/>
    <lineage>
        <taxon>Eukaryota</taxon>
        <taxon>Viridiplantae</taxon>
        <taxon>Streptophyta</taxon>
        <taxon>Embryophyta</taxon>
        <taxon>Tracheophyta</taxon>
        <taxon>Spermatophyta</taxon>
        <taxon>Magnoliopsida</taxon>
        <taxon>eudicotyledons</taxon>
        <taxon>Gunneridae</taxon>
        <taxon>Pentapetalae</taxon>
        <taxon>asterids</taxon>
        <taxon>Ericales</taxon>
        <taxon>Ericaceae</taxon>
        <taxon>Vaccinioideae</taxon>
        <taxon>Vaccinieae</taxon>
        <taxon>Vaccinium</taxon>
    </lineage>
</organism>
<dbReference type="Proteomes" id="UP000828048">
    <property type="component" value="Chromosome 10"/>
</dbReference>
<sequence>MAANGELFEIFSRIPAKAIFKFAYVSRFCNEFSSEDYFVENQSRNVLTNTAVFMQQDSIQKYAGNLDFHVLRGEKSSSGAPKQSLEFLKESGHMLGSSNGLACCRHISKKPIDELFLCNPATRKWLSIPDQGRFKDYQELQIVFQCNIMGPLDEFPSDYFLMVVHGTEDWSSDIICNIYSPTERIWQERGPINFGARRILFESFVYQKGVFYFLSDWFPCLGTGSRYHSPYIVVFDPEKASSRFLQIPKPARKHDFLDPNFKMGIFKWGQGSEKSLCLVTLSKGVFTIWARNPCSESWKKTLKVRTRAMRMVEHDPHIAGFTIINGNTLLVATSKRVYQYSVTSEWRWRRAEKVGANKCGDRVLLYPYSNTLRPCGDGAAQVPR</sequence>
<name>A0ACB7XEK0_9ERIC</name>
<comment type="caution">
    <text evidence="1">The sequence shown here is derived from an EMBL/GenBank/DDBJ whole genome shotgun (WGS) entry which is preliminary data.</text>
</comment>